<evidence type="ECO:0000256" key="5">
    <source>
        <dbReference type="SAM" id="SignalP"/>
    </source>
</evidence>
<feature type="chain" id="PRO_5023119298" evidence="5">
    <location>
        <begin position="23"/>
        <end position="489"/>
    </location>
</feature>
<feature type="repeat" description="ANK" evidence="3">
    <location>
        <begin position="231"/>
        <end position="263"/>
    </location>
</feature>
<evidence type="ECO:0000256" key="3">
    <source>
        <dbReference type="PROSITE-ProRule" id="PRU00023"/>
    </source>
</evidence>
<dbReference type="OrthoDB" id="211931at2"/>
<sequence length="489" mass="50760">MHGHRIILAALVVMFCGSFTTAADTPLADAAEKADWPRVRTLLKDKADANATQTDGMTALHWAAYHDDAAVAKLLLDAGAKPKAENRYGVTPLSLACTNGNAEIVTALLKAGADANAAIRGGETALMTAARTGKVGPVKALLDAGAKVDAAEKHGQTAIMWAAAEGHADVIDLLVKAGADAKVRLKSGFTPMLFAAREGRIDAVNALLKAGVDANEAIKTDRKGGGTTPKDGTSALILAVENGHFELALALVKAGADPNDQRSGYTPLHTLSWVRKPNRGDDPDGQPPPTGSGKVTCLEFVKQLAKAGADVNAKLKGGPSGRGKIAMTGTTPFLLAAKTADLPFLKLLVELGADPLLTNKDGTTPLMAAAGYGTLAPDEEAGTEAECLAAVEYLLTLKADVNAVDKNGETTMHGAAYKNLPKMVQLLADKGAKVDVWNKKNAAGWTPLLIAEGFRPGNFKPSPETIDAIHRVMRAAGVTPPPPTPRPGK</sequence>
<keyword evidence="1" id="KW-0677">Repeat</keyword>
<keyword evidence="5" id="KW-0732">Signal</keyword>
<dbReference type="PANTHER" id="PTHR24193">
    <property type="entry name" value="ANKYRIN REPEAT PROTEIN"/>
    <property type="match status" value="1"/>
</dbReference>
<keyword evidence="7" id="KW-1185">Reference proteome</keyword>
<proteinExistence type="predicted"/>
<dbReference type="SUPFAM" id="SSF48403">
    <property type="entry name" value="Ankyrin repeat"/>
    <property type="match status" value="1"/>
</dbReference>
<feature type="repeat" description="ANK" evidence="3">
    <location>
        <begin position="361"/>
        <end position="406"/>
    </location>
</feature>
<dbReference type="Proteomes" id="UP000324974">
    <property type="component" value="Chromosome"/>
</dbReference>
<feature type="repeat" description="ANK" evidence="3">
    <location>
        <begin position="407"/>
        <end position="439"/>
    </location>
</feature>
<dbReference type="SMART" id="SM00248">
    <property type="entry name" value="ANK"/>
    <property type="match status" value="11"/>
</dbReference>
<dbReference type="InterPro" id="IPR036770">
    <property type="entry name" value="Ankyrin_rpt-contain_sf"/>
</dbReference>
<feature type="repeat" description="ANK" evidence="3">
    <location>
        <begin position="187"/>
        <end position="219"/>
    </location>
</feature>
<dbReference type="GO" id="GO:0000976">
    <property type="term" value="F:transcription cis-regulatory region binding"/>
    <property type="evidence" value="ECO:0007669"/>
    <property type="project" value="TreeGrafter"/>
</dbReference>
<feature type="repeat" description="ANK" evidence="3">
    <location>
        <begin position="154"/>
        <end position="186"/>
    </location>
</feature>
<dbReference type="InterPro" id="IPR050663">
    <property type="entry name" value="Ankyrin-SOCS_Box"/>
</dbReference>
<organism evidence="6 7">
    <name type="scientific">Limnoglobus roseus</name>
    <dbReference type="NCBI Taxonomy" id="2598579"/>
    <lineage>
        <taxon>Bacteria</taxon>
        <taxon>Pseudomonadati</taxon>
        <taxon>Planctomycetota</taxon>
        <taxon>Planctomycetia</taxon>
        <taxon>Gemmatales</taxon>
        <taxon>Gemmataceae</taxon>
        <taxon>Limnoglobus</taxon>
    </lineage>
</organism>
<feature type="region of interest" description="Disordered" evidence="4">
    <location>
        <begin position="261"/>
        <end position="293"/>
    </location>
</feature>
<dbReference type="EMBL" id="CP042425">
    <property type="protein sequence ID" value="QEL13428.1"/>
    <property type="molecule type" value="Genomic_DNA"/>
</dbReference>
<dbReference type="Gene3D" id="1.25.40.20">
    <property type="entry name" value="Ankyrin repeat-containing domain"/>
    <property type="match status" value="5"/>
</dbReference>
<feature type="repeat" description="ANK" evidence="3">
    <location>
        <begin position="121"/>
        <end position="153"/>
    </location>
</feature>
<evidence type="ECO:0000256" key="2">
    <source>
        <dbReference type="ARBA" id="ARBA00023043"/>
    </source>
</evidence>
<reference evidence="7" key="1">
    <citation type="submission" date="2019-08" db="EMBL/GenBank/DDBJ databases">
        <title>Limnoglobus roseus gen. nov., sp. nov., a novel freshwater planctomycete with a giant genome from the family Gemmataceae.</title>
        <authorList>
            <person name="Kulichevskaya I.S."/>
            <person name="Naumoff D.G."/>
            <person name="Miroshnikov K."/>
            <person name="Ivanova A."/>
            <person name="Philippov D.A."/>
            <person name="Hakobyan A."/>
            <person name="Rijpstra I.C."/>
            <person name="Sinninghe Damste J.S."/>
            <person name="Liesack W."/>
            <person name="Dedysh S.N."/>
        </authorList>
    </citation>
    <scope>NUCLEOTIDE SEQUENCE [LARGE SCALE GENOMIC DNA]</scope>
    <source>
        <strain evidence="7">PX52</strain>
    </source>
</reference>
<dbReference type="Pfam" id="PF00023">
    <property type="entry name" value="Ank"/>
    <property type="match status" value="1"/>
</dbReference>
<evidence type="ECO:0000256" key="1">
    <source>
        <dbReference type="ARBA" id="ARBA00022737"/>
    </source>
</evidence>
<evidence type="ECO:0000256" key="4">
    <source>
        <dbReference type="SAM" id="MobiDB-lite"/>
    </source>
</evidence>
<feature type="repeat" description="ANK" evidence="3">
    <location>
        <begin position="55"/>
        <end position="87"/>
    </location>
</feature>
<feature type="repeat" description="ANK" evidence="3">
    <location>
        <begin position="88"/>
        <end position="120"/>
    </location>
</feature>
<dbReference type="PRINTS" id="PR01415">
    <property type="entry name" value="ANKYRIN"/>
</dbReference>
<dbReference type="PROSITE" id="PS50088">
    <property type="entry name" value="ANK_REPEAT"/>
    <property type="match status" value="9"/>
</dbReference>
<evidence type="ECO:0000313" key="7">
    <source>
        <dbReference type="Proteomes" id="UP000324974"/>
    </source>
</evidence>
<dbReference type="PANTHER" id="PTHR24193:SF121">
    <property type="entry name" value="ADA2A-CONTAINING COMPLEX COMPONENT 3, ISOFORM D"/>
    <property type="match status" value="1"/>
</dbReference>
<dbReference type="KEGG" id="lrs:PX52LOC_00283"/>
<dbReference type="RefSeq" id="WP_149108401.1">
    <property type="nucleotide sequence ID" value="NZ_CP042425.1"/>
</dbReference>
<dbReference type="Pfam" id="PF12796">
    <property type="entry name" value="Ank_2"/>
    <property type="match status" value="4"/>
</dbReference>
<protein>
    <submittedName>
        <fullName evidence="6">Ankyrin repeat domain-containing protein</fullName>
    </submittedName>
</protein>
<feature type="repeat" description="ANK" evidence="3">
    <location>
        <begin position="328"/>
        <end position="360"/>
    </location>
</feature>
<feature type="signal peptide" evidence="5">
    <location>
        <begin position="1"/>
        <end position="22"/>
    </location>
</feature>
<dbReference type="GO" id="GO:0045944">
    <property type="term" value="P:positive regulation of transcription by RNA polymerase II"/>
    <property type="evidence" value="ECO:0007669"/>
    <property type="project" value="TreeGrafter"/>
</dbReference>
<gene>
    <name evidence="6" type="ORF">PX52LOC_00283</name>
</gene>
<accession>A0A5C1A8L3</accession>
<dbReference type="InterPro" id="IPR002110">
    <property type="entry name" value="Ankyrin_rpt"/>
</dbReference>
<keyword evidence="2 3" id="KW-0040">ANK repeat</keyword>
<evidence type="ECO:0000313" key="6">
    <source>
        <dbReference type="EMBL" id="QEL13428.1"/>
    </source>
</evidence>
<dbReference type="PROSITE" id="PS50297">
    <property type="entry name" value="ANK_REP_REGION"/>
    <property type="match status" value="8"/>
</dbReference>
<name>A0A5C1A8L3_9BACT</name>
<dbReference type="AlphaFoldDB" id="A0A5C1A8L3"/>